<gene>
    <name evidence="1" type="ORF">AYL99_09876</name>
</gene>
<dbReference type="Proteomes" id="UP000078343">
    <property type="component" value="Unassembled WGS sequence"/>
</dbReference>
<dbReference type="RefSeq" id="XP_018689091.1">
    <property type="nucleotide sequence ID" value="XM_018841382.1"/>
</dbReference>
<evidence type="ECO:0000313" key="2">
    <source>
        <dbReference type="Proteomes" id="UP000078343"/>
    </source>
</evidence>
<organism evidence="1 2">
    <name type="scientific">Fonsecaea erecta</name>
    <dbReference type="NCBI Taxonomy" id="1367422"/>
    <lineage>
        <taxon>Eukaryota</taxon>
        <taxon>Fungi</taxon>
        <taxon>Dikarya</taxon>
        <taxon>Ascomycota</taxon>
        <taxon>Pezizomycotina</taxon>
        <taxon>Eurotiomycetes</taxon>
        <taxon>Chaetothyriomycetidae</taxon>
        <taxon>Chaetothyriales</taxon>
        <taxon>Herpotrichiellaceae</taxon>
        <taxon>Fonsecaea</taxon>
    </lineage>
</organism>
<dbReference type="EMBL" id="LVYI01000010">
    <property type="protein sequence ID" value="OAP55724.1"/>
    <property type="molecule type" value="Genomic_DNA"/>
</dbReference>
<dbReference type="OrthoDB" id="3940621at2759"/>
<reference evidence="1 2" key="1">
    <citation type="submission" date="2016-04" db="EMBL/GenBank/DDBJ databases">
        <title>Draft genome of Fonsecaea erecta CBS 125763.</title>
        <authorList>
            <person name="Weiss V.A."/>
            <person name="Vicente V.A."/>
            <person name="Raittz R.T."/>
            <person name="Moreno L.F."/>
            <person name="De Souza E.M."/>
            <person name="Pedrosa F.O."/>
            <person name="Steffens M.B."/>
            <person name="Faoro H."/>
            <person name="Tadra-Sfeir M.Z."/>
            <person name="Najafzadeh M.J."/>
            <person name="Felipe M.S."/>
            <person name="Teixeira M."/>
            <person name="Sun J."/>
            <person name="Xi L."/>
            <person name="Gomes R."/>
            <person name="De Azevedo C.M."/>
            <person name="Salgado C.G."/>
            <person name="Da Silva M.B."/>
            <person name="Nascimento M.F."/>
            <person name="Queiroz-Telles F."/>
            <person name="Attili D.S."/>
            <person name="Gorbushina A."/>
        </authorList>
    </citation>
    <scope>NUCLEOTIDE SEQUENCE [LARGE SCALE GENOMIC DNA]</scope>
    <source>
        <strain evidence="1 2">CBS 125763</strain>
    </source>
</reference>
<keyword evidence="2" id="KW-1185">Reference proteome</keyword>
<dbReference type="STRING" id="1367422.A0A178Z7G9"/>
<accession>A0A178Z7G9</accession>
<evidence type="ECO:0000313" key="1">
    <source>
        <dbReference type="EMBL" id="OAP55724.1"/>
    </source>
</evidence>
<dbReference type="GeneID" id="30014044"/>
<name>A0A178Z7G9_9EURO</name>
<sequence>MDSLPVEVRSLVYAECVKARTLNLLLANRKIYHEHIPYLRGKFVLGFHIDPAASASVITLIDADNAPWGNNCTIDAVSAHPDFDLLDKMPVDFFAGIRIVIDAPEPHDPGQLVRGWFQANRLATALLPRWDEPVLMPRHEGDIFVATGRTSRQLPWITIHLRDRGLRKWIEKGEWHCSVPSYTCWDPVTRTLDTRRAGSGSILDAQTLLLPFARIRYAESAAVQLPRDAPYVQPLYNLTVFIANYSRWRTSFGLYVRNDGVWDDTDTLSIESGLHVWLDYLLDDMDGPTAAVLRRDRFKHWCSTYEVDMGKYFHGISWRQGVVGRASDKLHEDLVELIARTFHDRFMAAREHVVVAYRDALRRLGQTVVTSTHKEAIFKLYAHELALLGVTHPTRVGRNGVLVVGTDQTFWETCYPHGIVPKSRNDAWDDTLLTLPLWHRLYPPLHDAMTACQTFPAFVGRCPCDNDVYDIYVVYQVRQTMRDFLFQFNSRPNAARVLGPIP</sequence>
<dbReference type="AlphaFoldDB" id="A0A178Z7G9"/>
<protein>
    <submittedName>
        <fullName evidence="1">Uncharacterized protein</fullName>
    </submittedName>
</protein>
<comment type="caution">
    <text evidence="1">The sequence shown here is derived from an EMBL/GenBank/DDBJ whole genome shotgun (WGS) entry which is preliminary data.</text>
</comment>
<proteinExistence type="predicted"/>